<dbReference type="Pfam" id="PF00348">
    <property type="entry name" value="polyprenyl_synt"/>
    <property type="match status" value="1"/>
</dbReference>
<gene>
    <name evidence="7" type="ORF">JW984_04570</name>
</gene>
<dbReference type="CDD" id="cd00685">
    <property type="entry name" value="Trans_IPPS_HT"/>
    <property type="match status" value="1"/>
</dbReference>
<keyword evidence="3 6" id="KW-0808">Transferase</keyword>
<comment type="similarity">
    <text evidence="2 6">Belongs to the FPP/GGPP synthase family.</text>
</comment>
<keyword evidence="4" id="KW-0479">Metal-binding</keyword>
<dbReference type="PROSITE" id="PS00723">
    <property type="entry name" value="POLYPRENYL_SYNTHASE_1"/>
    <property type="match status" value="1"/>
</dbReference>
<evidence type="ECO:0000256" key="1">
    <source>
        <dbReference type="ARBA" id="ARBA00001946"/>
    </source>
</evidence>
<reference evidence="7" key="1">
    <citation type="journal article" date="2021" name="Environ. Microbiol.">
        <title>Genomic characterization of three novel Desulfobacterota classes expand the metabolic and phylogenetic diversity of the phylum.</title>
        <authorList>
            <person name="Murphy C.L."/>
            <person name="Biggerstaff J."/>
            <person name="Eichhorn A."/>
            <person name="Ewing E."/>
            <person name="Shahan R."/>
            <person name="Soriano D."/>
            <person name="Stewart S."/>
            <person name="VanMol K."/>
            <person name="Walker R."/>
            <person name="Walters P."/>
            <person name="Elshahed M.S."/>
            <person name="Youssef N.H."/>
        </authorList>
    </citation>
    <scope>NUCLEOTIDE SEQUENCE</scope>
    <source>
        <strain evidence="7">Zod_Metabat.24</strain>
    </source>
</reference>
<dbReference type="PANTHER" id="PTHR12001">
    <property type="entry name" value="GERANYLGERANYL PYROPHOSPHATE SYNTHASE"/>
    <property type="match status" value="1"/>
</dbReference>
<evidence type="ECO:0000256" key="2">
    <source>
        <dbReference type="ARBA" id="ARBA00006706"/>
    </source>
</evidence>
<reference evidence="7" key="2">
    <citation type="submission" date="2021-01" db="EMBL/GenBank/DDBJ databases">
        <authorList>
            <person name="Hahn C.R."/>
            <person name="Youssef N.H."/>
            <person name="Elshahed M."/>
        </authorList>
    </citation>
    <scope>NUCLEOTIDE SEQUENCE</scope>
    <source>
        <strain evidence="7">Zod_Metabat.24</strain>
    </source>
</reference>
<dbReference type="GO" id="GO:0004659">
    <property type="term" value="F:prenyltransferase activity"/>
    <property type="evidence" value="ECO:0007669"/>
    <property type="project" value="InterPro"/>
</dbReference>
<dbReference type="GO" id="GO:0046872">
    <property type="term" value="F:metal ion binding"/>
    <property type="evidence" value="ECO:0007669"/>
    <property type="project" value="UniProtKB-KW"/>
</dbReference>
<protein>
    <submittedName>
        <fullName evidence="7">Polyprenyl synthetase family protein</fullName>
    </submittedName>
</protein>
<dbReference type="SUPFAM" id="SSF48576">
    <property type="entry name" value="Terpenoid synthases"/>
    <property type="match status" value="1"/>
</dbReference>
<dbReference type="InterPro" id="IPR008949">
    <property type="entry name" value="Isoprenoid_synthase_dom_sf"/>
</dbReference>
<organism evidence="7 8">
    <name type="scientific">Candidatus Zymogenus saltonus</name>
    <dbReference type="NCBI Taxonomy" id="2844893"/>
    <lineage>
        <taxon>Bacteria</taxon>
        <taxon>Deltaproteobacteria</taxon>
        <taxon>Candidatus Zymogenia</taxon>
        <taxon>Candidatus Zymogeniales</taxon>
        <taxon>Candidatus Zymogenaceae</taxon>
        <taxon>Candidatus Zymogenus</taxon>
    </lineage>
</organism>
<comment type="cofactor">
    <cofactor evidence="1">
        <name>Mg(2+)</name>
        <dbReference type="ChEBI" id="CHEBI:18420"/>
    </cofactor>
</comment>
<proteinExistence type="inferred from homology"/>
<keyword evidence="5" id="KW-0460">Magnesium</keyword>
<evidence type="ECO:0000313" key="8">
    <source>
        <dbReference type="Proteomes" id="UP000809273"/>
    </source>
</evidence>
<dbReference type="GO" id="GO:0008299">
    <property type="term" value="P:isoprenoid biosynthetic process"/>
    <property type="evidence" value="ECO:0007669"/>
    <property type="project" value="InterPro"/>
</dbReference>
<dbReference type="InterPro" id="IPR000092">
    <property type="entry name" value="Polyprenyl_synt"/>
</dbReference>
<accession>A0A9D8KDC3</accession>
<dbReference type="EMBL" id="JAFGIX010000023">
    <property type="protein sequence ID" value="MBN1572453.1"/>
    <property type="molecule type" value="Genomic_DNA"/>
</dbReference>
<evidence type="ECO:0000313" key="7">
    <source>
        <dbReference type="EMBL" id="MBN1572453.1"/>
    </source>
</evidence>
<sequence length="323" mass="36094">MTKPFALIQSELEEVEAEIRRNIYSEVNLIPEIVKHIMFSGGKRFRPALLILCSRLFKNENNRKSISLAGVIELVHTATLLHDDVVDSAELRRGVESANILWGNQTSILVGDFLISQAFSMMVEVGDLRILDIVSLTTKKMTEGEMFQIALENALNITEEQYLKLIHNKTAVLIASACRIGALLGGTEKSNEEKLAKFGEGVGMAFQIVDDVLDYSSDLKEVGKPVGNDLAEQKATLPLIFSLLKMSDGERDKTAEIFFADKKSEEDFSYIFGIVKQHGGIEYSMKKAKSFTESAKEELVDFPDSEEKQALFDLADYVIERRA</sequence>
<dbReference type="Gene3D" id="1.10.600.10">
    <property type="entry name" value="Farnesyl Diphosphate Synthase"/>
    <property type="match status" value="1"/>
</dbReference>
<dbReference type="InterPro" id="IPR033749">
    <property type="entry name" value="Polyprenyl_synt_CS"/>
</dbReference>
<evidence type="ECO:0000256" key="4">
    <source>
        <dbReference type="ARBA" id="ARBA00022723"/>
    </source>
</evidence>
<dbReference type="SFLD" id="SFLDS00005">
    <property type="entry name" value="Isoprenoid_Synthase_Type_I"/>
    <property type="match status" value="1"/>
</dbReference>
<evidence type="ECO:0000256" key="5">
    <source>
        <dbReference type="ARBA" id="ARBA00022842"/>
    </source>
</evidence>
<evidence type="ECO:0000256" key="6">
    <source>
        <dbReference type="RuleBase" id="RU004466"/>
    </source>
</evidence>
<dbReference type="PANTHER" id="PTHR12001:SF69">
    <property type="entry name" value="ALL TRANS-POLYPRENYL-DIPHOSPHATE SYNTHASE PDSS1"/>
    <property type="match status" value="1"/>
</dbReference>
<comment type="caution">
    <text evidence="7">The sequence shown here is derived from an EMBL/GenBank/DDBJ whole genome shotgun (WGS) entry which is preliminary data.</text>
</comment>
<dbReference type="PROSITE" id="PS00444">
    <property type="entry name" value="POLYPRENYL_SYNTHASE_2"/>
    <property type="match status" value="1"/>
</dbReference>
<name>A0A9D8KDC3_9DELT</name>
<evidence type="ECO:0000256" key="3">
    <source>
        <dbReference type="ARBA" id="ARBA00022679"/>
    </source>
</evidence>
<dbReference type="Proteomes" id="UP000809273">
    <property type="component" value="Unassembled WGS sequence"/>
</dbReference>
<dbReference type="AlphaFoldDB" id="A0A9D8KDC3"/>